<dbReference type="Proteomes" id="UP000055045">
    <property type="component" value="Unassembled WGS sequence"/>
</dbReference>
<name>A0A117NRE0_PENFR</name>
<evidence type="ECO:0000259" key="15">
    <source>
        <dbReference type="Pfam" id="PF02776"/>
    </source>
</evidence>
<evidence type="ECO:0000256" key="5">
    <source>
        <dbReference type="ARBA" id="ARBA00014422"/>
    </source>
</evidence>
<feature type="domain" description="Thiamine pyrophosphate enzyme central" evidence="13">
    <location>
        <begin position="205"/>
        <end position="339"/>
    </location>
</feature>
<keyword evidence="7" id="KW-0210">Decarboxylase</keyword>
<evidence type="ECO:0000256" key="9">
    <source>
        <dbReference type="ARBA" id="ARBA00023052"/>
    </source>
</evidence>
<evidence type="ECO:0000313" key="17">
    <source>
        <dbReference type="Proteomes" id="UP000055045"/>
    </source>
</evidence>
<evidence type="ECO:0000256" key="11">
    <source>
        <dbReference type="PIRSR" id="PIRSR036565-2"/>
    </source>
</evidence>
<comment type="caution">
    <text evidence="16">The sequence shown here is derived from an EMBL/GenBank/DDBJ whole genome shotgun (WGS) entry which is preliminary data.</text>
</comment>
<evidence type="ECO:0000259" key="14">
    <source>
        <dbReference type="Pfam" id="PF02775"/>
    </source>
</evidence>
<dbReference type="EMBL" id="LLXE01000026">
    <property type="protein sequence ID" value="KUM65463.1"/>
    <property type="molecule type" value="Genomic_DNA"/>
</dbReference>
<dbReference type="PIRSF" id="PIRSF036565">
    <property type="entry name" value="Pyruvt_ip_decrb"/>
    <property type="match status" value="1"/>
</dbReference>
<reference evidence="16 17" key="1">
    <citation type="submission" date="2015-10" db="EMBL/GenBank/DDBJ databases">
        <title>Genome sequencing of Penicillium freii.</title>
        <authorList>
            <person name="Nguyen H.D."/>
            <person name="Visagie C.M."/>
            <person name="Seifert K.A."/>
        </authorList>
    </citation>
    <scope>NUCLEOTIDE SEQUENCE [LARGE SCALE GENOMIC DNA]</scope>
    <source>
        <strain evidence="16 17">DAOM 242723</strain>
    </source>
</reference>
<dbReference type="PANTHER" id="PTHR43452:SF11">
    <property type="entry name" value="PYRUVATE DECARBOXYLASE"/>
    <property type="match status" value="1"/>
</dbReference>
<dbReference type="PANTHER" id="PTHR43452">
    <property type="entry name" value="PYRUVATE DECARBOXYLASE"/>
    <property type="match status" value="1"/>
</dbReference>
<evidence type="ECO:0000256" key="12">
    <source>
        <dbReference type="RuleBase" id="RU362132"/>
    </source>
</evidence>
<dbReference type="Pfam" id="PF02776">
    <property type="entry name" value="TPP_enzyme_N"/>
    <property type="match status" value="1"/>
</dbReference>
<gene>
    <name evidence="16" type="ORF">ACN42_g1621</name>
</gene>
<keyword evidence="10" id="KW-0456">Lyase</keyword>
<dbReference type="InterPro" id="IPR047214">
    <property type="entry name" value="TPP_PDC_IPDC"/>
</dbReference>
<dbReference type="InterPro" id="IPR029035">
    <property type="entry name" value="DHS-like_NAD/FAD-binding_dom"/>
</dbReference>
<dbReference type="SUPFAM" id="SSF52518">
    <property type="entry name" value="Thiamin diphosphate-binding fold (THDP-binding)"/>
    <property type="match status" value="2"/>
</dbReference>
<evidence type="ECO:0000256" key="7">
    <source>
        <dbReference type="ARBA" id="ARBA00022793"/>
    </source>
</evidence>
<dbReference type="GO" id="GO:0004737">
    <property type="term" value="F:pyruvate decarboxylase activity"/>
    <property type="evidence" value="ECO:0007669"/>
    <property type="project" value="UniProtKB-EC"/>
</dbReference>
<dbReference type="GO" id="GO:0000949">
    <property type="term" value="P:aromatic amino acid family catabolic process to alcohol via Ehrlich pathway"/>
    <property type="evidence" value="ECO:0007669"/>
    <property type="project" value="TreeGrafter"/>
</dbReference>
<feature type="domain" description="Thiamine pyrophosphate enzyme TPP-binding" evidence="14">
    <location>
        <begin position="406"/>
        <end position="486"/>
    </location>
</feature>
<dbReference type="AlphaFoldDB" id="A0A117NRE0"/>
<protein>
    <recommendedName>
        <fullName evidence="5">Pyruvate decarboxylase</fullName>
        <ecNumber evidence="4">4.1.1.1</ecNumber>
    </recommendedName>
</protein>
<comment type="similarity">
    <text evidence="3 12">Belongs to the TPP enzyme family.</text>
</comment>
<dbReference type="FunFam" id="3.40.50.970:FF:000024">
    <property type="entry name" value="Pyruvate decarboxylase isozyme"/>
    <property type="match status" value="1"/>
</dbReference>
<evidence type="ECO:0000256" key="2">
    <source>
        <dbReference type="ARBA" id="ARBA00001964"/>
    </source>
</evidence>
<dbReference type="InterPro" id="IPR011766">
    <property type="entry name" value="TPP_enzyme_TPP-bd"/>
</dbReference>
<keyword evidence="9 12" id="KW-0786">Thiamine pyrophosphate</keyword>
<dbReference type="InterPro" id="IPR012110">
    <property type="entry name" value="PDC/IPDC-like"/>
</dbReference>
<sequence length="576" mass="63334">MNDQVHLADYLFRRLHQVGVRAVHGVPGDYNLTALDYIVPAGLEWVGNCNELNAGYAADGYARVNGIGAFTTTFGVGELSAINAVGGAYAEMSPVVHIVGTPSRAFQAQGRRIHHTLCTGDPSDYNIYADMTTKITAARENLVDEATATDQIDSALRECVLQSRPVYIQLPTDMVTTLIPSSTLATPLNLSPPTHDQAISKIAADQILQKIYASKQPFLLVDAGASRYKAVDEANELARRTGIVTCTTPFGKSIINETLDNFHGVYGTTGKRNFSSWVQSCDLVLYIGPRVSNINTYGFTTIPRTEVSITFEKDSVSVYGSQNYNVPIKAVLRDIVDHLDIARLPKYTPYPDIPSPRQDLAALAPANPAGALSHDTFWTRMSHFFRPGDIVMTETGTSSTGGREFVLPENTRLINSSLWLSIGFMLPAAQGACLAQRHSQTEGRTILFEGDGSFQVTAQELSTIIRKRLDIIIFLMNNNGYTIERLIHGRDAEYNEVAPWRYLESPSCYGAPTDGSYKVQTAKVETWGELHALLADENFQTGRGLRMVEVMLDTYDAPEALKTLTSRNIKAYQQKS</sequence>
<dbReference type="Gene3D" id="3.40.50.970">
    <property type="match status" value="2"/>
</dbReference>
<dbReference type="SUPFAM" id="SSF52467">
    <property type="entry name" value="DHS-like NAD/FAD-binding domain"/>
    <property type="match status" value="1"/>
</dbReference>
<dbReference type="GO" id="GO:0005829">
    <property type="term" value="C:cytosol"/>
    <property type="evidence" value="ECO:0007669"/>
    <property type="project" value="TreeGrafter"/>
</dbReference>
<feature type="binding site" evidence="11">
    <location>
        <position position="480"/>
    </location>
    <ligand>
        <name>Mg(2+)</name>
        <dbReference type="ChEBI" id="CHEBI:18420"/>
    </ligand>
</feature>
<dbReference type="GO" id="GO:0030976">
    <property type="term" value="F:thiamine pyrophosphate binding"/>
    <property type="evidence" value="ECO:0007669"/>
    <property type="project" value="InterPro"/>
</dbReference>
<dbReference type="STRING" id="48697.A0A117NRE0"/>
<dbReference type="Gene3D" id="3.40.50.1220">
    <property type="entry name" value="TPP-binding domain"/>
    <property type="match status" value="1"/>
</dbReference>
<feature type="binding site" evidence="11">
    <location>
        <position position="478"/>
    </location>
    <ligand>
        <name>Mg(2+)</name>
        <dbReference type="ChEBI" id="CHEBI:18420"/>
    </ligand>
</feature>
<keyword evidence="6 11" id="KW-0479">Metal-binding</keyword>
<dbReference type="InterPro" id="IPR047213">
    <property type="entry name" value="TPP_PYR_PDC_IPDC-like"/>
</dbReference>
<dbReference type="GO" id="GO:0000287">
    <property type="term" value="F:magnesium ion binding"/>
    <property type="evidence" value="ECO:0007669"/>
    <property type="project" value="InterPro"/>
</dbReference>
<dbReference type="Pfam" id="PF00205">
    <property type="entry name" value="TPP_enzyme_M"/>
    <property type="match status" value="1"/>
</dbReference>
<dbReference type="InterPro" id="IPR029061">
    <property type="entry name" value="THDP-binding"/>
</dbReference>
<comment type="catalytic activity">
    <reaction evidence="1">
        <text>a 2-oxocarboxylate + H(+) = an aldehyde + CO2</text>
        <dbReference type="Rhea" id="RHEA:11628"/>
        <dbReference type="ChEBI" id="CHEBI:15378"/>
        <dbReference type="ChEBI" id="CHEBI:16526"/>
        <dbReference type="ChEBI" id="CHEBI:17478"/>
        <dbReference type="ChEBI" id="CHEBI:35179"/>
        <dbReference type="EC" id="4.1.1.1"/>
    </reaction>
</comment>
<comment type="cofactor">
    <cofactor evidence="11">
        <name>Mg(2+)</name>
        <dbReference type="ChEBI" id="CHEBI:18420"/>
    </cofactor>
    <text evidence="11">Binds 1 Mg(2+) per subunit.</text>
</comment>
<dbReference type="EC" id="4.1.1.1" evidence="4"/>
<proteinExistence type="inferred from homology"/>
<evidence type="ECO:0000256" key="6">
    <source>
        <dbReference type="ARBA" id="ARBA00022723"/>
    </source>
</evidence>
<dbReference type="Pfam" id="PF02775">
    <property type="entry name" value="TPP_enzyme_C"/>
    <property type="match status" value="1"/>
</dbReference>
<feature type="domain" description="Thiamine pyrophosphate enzyme N-terminal TPP-binding" evidence="15">
    <location>
        <begin position="7"/>
        <end position="109"/>
    </location>
</feature>
<evidence type="ECO:0000256" key="4">
    <source>
        <dbReference type="ARBA" id="ARBA00013202"/>
    </source>
</evidence>
<comment type="cofactor">
    <cofactor evidence="2">
        <name>thiamine diphosphate</name>
        <dbReference type="ChEBI" id="CHEBI:58937"/>
    </cofactor>
</comment>
<evidence type="ECO:0000256" key="3">
    <source>
        <dbReference type="ARBA" id="ARBA00007812"/>
    </source>
</evidence>
<dbReference type="InterPro" id="IPR012000">
    <property type="entry name" value="Thiamin_PyroP_enz_cen_dom"/>
</dbReference>
<organism evidence="16 17">
    <name type="scientific">Penicillium freii</name>
    <dbReference type="NCBI Taxonomy" id="48697"/>
    <lineage>
        <taxon>Eukaryota</taxon>
        <taxon>Fungi</taxon>
        <taxon>Dikarya</taxon>
        <taxon>Ascomycota</taxon>
        <taxon>Pezizomycotina</taxon>
        <taxon>Eurotiomycetes</taxon>
        <taxon>Eurotiomycetidae</taxon>
        <taxon>Eurotiales</taxon>
        <taxon>Aspergillaceae</taxon>
        <taxon>Penicillium</taxon>
    </lineage>
</organism>
<dbReference type="CDD" id="cd07038">
    <property type="entry name" value="TPP_PYR_PDC_IPDC_like"/>
    <property type="match status" value="1"/>
</dbReference>
<dbReference type="FunFam" id="3.40.50.970:FF:000019">
    <property type="entry name" value="Pyruvate decarboxylase isozyme"/>
    <property type="match status" value="1"/>
</dbReference>
<keyword evidence="17" id="KW-1185">Reference proteome</keyword>
<evidence type="ECO:0000256" key="10">
    <source>
        <dbReference type="ARBA" id="ARBA00023239"/>
    </source>
</evidence>
<dbReference type="CDD" id="cd02005">
    <property type="entry name" value="TPP_PDC_IPDC"/>
    <property type="match status" value="1"/>
</dbReference>
<evidence type="ECO:0000259" key="13">
    <source>
        <dbReference type="Pfam" id="PF00205"/>
    </source>
</evidence>
<dbReference type="GO" id="GO:0005634">
    <property type="term" value="C:nucleus"/>
    <property type="evidence" value="ECO:0007669"/>
    <property type="project" value="TreeGrafter"/>
</dbReference>
<evidence type="ECO:0000313" key="16">
    <source>
        <dbReference type="EMBL" id="KUM65463.1"/>
    </source>
</evidence>
<keyword evidence="8 11" id="KW-0460">Magnesium</keyword>
<dbReference type="InterPro" id="IPR012001">
    <property type="entry name" value="Thiamin_PyroP_enz_TPP-bd_dom"/>
</dbReference>
<feature type="binding site" evidence="11">
    <location>
        <position position="451"/>
    </location>
    <ligand>
        <name>Mg(2+)</name>
        <dbReference type="ChEBI" id="CHEBI:18420"/>
    </ligand>
</feature>
<evidence type="ECO:0000256" key="1">
    <source>
        <dbReference type="ARBA" id="ARBA00001041"/>
    </source>
</evidence>
<evidence type="ECO:0000256" key="8">
    <source>
        <dbReference type="ARBA" id="ARBA00022842"/>
    </source>
</evidence>
<accession>A0A117NRE0</accession>